<feature type="transmembrane region" description="Helical" evidence="1">
    <location>
        <begin position="174"/>
        <end position="195"/>
    </location>
</feature>
<feature type="transmembrane region" description="Helical" evidence="1">
    <location>
        <begin position="315"/>
        <end position="339"/>
    </location>
</feature>
<dbReference type="Gene3D" id="1.20.1250.20">
    <property type="entry name" value="MFS general substrate transporter like domains"/>
    <property type="match status" value="1"/>
</dbReference>
<dbReference type="InterPro" id="IPR036259">
    <property type="entry name" value="MFS_trans_sf"/>
</dbReference>
<feature type="transmembrane region" description="Helical" evidence="1">
    <location>
        <begin position="288"/>
        <end position="309"/>
    </location>
</feature>
<dbReference type="Proteomes" id="UP000053707">
    <property type="component" value="Unassembled WGS sequence"/>
</dbReference>
<protein>
    <recommendedName>
        <fullName evidence="4">Major facilitator superfamily (MFS) profile domain-containing protein</fullName>
    </recommendedName>
</protein>
<dbReference type="EMBL" id="LQIR01000023">
    <property type="protein sequence ID" value="KUI14437.1"/>
    <property type="molecule type" value="Genomic_DNA"/>
</dbReference>
<feature type="transmembrane region" description="Helical" evidence="1">
    <location>
        <begin position="12"/>
        <end position="37"/>
    </location>
</feature>
<feature type="transmembrane region" description="Helical" evidence="1">
    <location>
        <begin position="145"/>
        <end position="162"/>
    </location>
</feature>
<organism evidence="2 3">
    <name type="scientific">Mycobacterium lehmannii</name>
    <dbReference type="NCBI Taxonomy" id="2048550"/>
    <lineage>
        <taxon>Bacteria</taxon>
        <taxon>Bacillati</taxon>
        <taxon>Actinomycetota</taxon>
        <taxon>Actinomycetes</taxon>
        <taxon>Mycobacteriales</taxon>
        <taxon>Mycobacteriaceae</taxon>
        <taxon>Mycobacterium</taxon>
    </lineage>
</organism>
<keyword evidence="1" id="KW-0472">Membrane</keyword>
<reference evidence="2 3" key="1">
    <citation type="submission" date="2016-01" db="EMBL/GenBank/DDBJ databases">
        <authorList>
            <consortium name="TB Trials Study Group"/>
            <person name="Sutton G."/>
            <person name="Brinkac L."/>
            <person name="Sanka R."/>
            <person name="Adams M."/>
            <person name="Lau E.L."/>
            <person name="Macaden R."/>
            <person name="Grewal H.M.S."/>
        </authorList>
    </citation>
    <scope>NUCLEOTIDE SEQUENCE [LARGE SCALE GENOMIC DNA]</scope>
    <source>
        <strain evidence="2 3">IS-1744</strain>
    </source>
</reference>
<proteinExistence type="predicted"/>
<feature type="transmembrane region" description="Helical" evidence="1">
    <location>
        <begin position="43"/>
        <end position="66"/>
    </location>
</feature>
<evidence type="ECO:0000256" key="1">
    <source>
        <dbReference type="SAM" id="Phobius"/>
    </source>
</evidence>
<feature type="transmembrane region" description="Helical" evidence="1">
    <location>
        <begin position="351"/>
        <end position="373"/>
    </location>
</feature>
<name>A0A101A5M8_9MYCO</name>
<gene>
    <name evidence="2" type="ORF">AU192_14490</name>
</gene>
<dbReference type="SUPFAM" id="SSF103473">
    <property type="entry name" value="MFS general substrate transporter"/>
    <property type="match status" value="1"/>
</dbReference>
<feature type="transmembrane region" description="Helical" evidence="1">
    <location>
        <begin position="257"/>
        <end position="276"/>
    </location>
</feature>
<feature type="transmembrane region" description="Helical" evidence="1">
    <location>
        <begin position="379"/>
        <end position="398"/>
    </location>
</feature>
<evidence type="ECO:0000313" key="2">
    <source>
        <dbReference type="EMBL" id="KUI14437.1"/>
    </source>
</evidence>
<keyword evidence="3" id="KW-1185">Reference proteome</keyword>
<feature type="transmembrane region" description="Helical" evidence="1">
    <location>
        <begin position="75"/>
        <end position="96"/>
    </location>
</feature>
<dbReference type="RefSeq" id="WP_064396879.1">
    <property type="nucleotide sequence ID" value="NZ_LQIR01000023.1"/>
</dbReference>
<evidence type="ECO:0008006" key="4">
    <source>
        <dbReference type="Google" id="ProtNLM"/>
    </source>
</evidence>
<evidence type="ECO:0000313" key="3">
    <source>
        <dbReference type="Proteomes" id="UP000053707"/>
    </source>
</evidence>
<comment type="caution">
    <text evidence="2">The sequence shown here is derived from an EMBL/GenBank/DDBJ whole genome shotgun (WGS) entry which is preliminary data.</text>
</comment>
<keyword evidence="1" id="KW-1133">Transmembrane helix</keyword>
<dbReference type="AlphaFoldDB" id="A0A101A5M8"/>
<keyword evidence="1" id="KW-0812">Transmembrane</keyword>
<feature type="transmembrane region" description="Helical" evidence="1">
    <location>
        <begin position="102"/>
        <end position="124"/>
    </location>
</feature>
<sequence>MAVAQSRYRVLLGFGAFYFMGAQLGSVLAVLPFLLVAEDMDMAAGFVVPSFSIGFVLGNAMSSLLLKRSRHRPNVVIAAAAGTIAVLTAIVATAALHNTLVVFTFLSSSVLIGGAMGVANNAFAEIISRMVTAARRNELVLNQQALGAILTVAATLLLIPLLPNRDTADGHLDVLWLGAAAMGIAFVAAFIVGPARPGPVAAPRRLVDDFREGLAVLRTARWYRVFLTTQIVFVPILVNETFFALRTSLAHVDTAGSLHMIVIGSAAGLVAGSFLWRNVFGRAGVRGMLVSSAFVSCVATAICLANELIFDEPRLWVYGGVFFLVVLSNAAIAAAMVSWISAFAAEEQRAVLISFAATLTAVVTGILGAGFGLLAQVVAIWPVFVVFMLCVLAVVVATRAPDRAEVAA</sequence>
<accession>A0A101A5M8</accession>
<feature type="transmembrane region" description="Helical" evidence="1">
    <location>
        <begin position="225"/>
        <end position="245"/>
    </location>
</feature>